<reference evidence="1 2" key="1">
    <citation type="submission" date="2021-06" db="EMBL/GenBank/DDBJ databases">
        <authorList>
            <person name="Kallberg Y."/>
            <person name="Tangrot J."/>
            <person name="Rosling A."/>
        </authorList>
    </citation>
    <scope>NUCLEOTIDE SEQUENCE [LARGE SCALE GENOMIC DNA]</scope>
    <source>
        <strain evidence="1 2">120-4 pot B 10/14</strain>
    </source>
</reference>
<name>A0ABN7X399_GIGMA</name>
<organism evidence="1 2">
    <name type="scientific">Gigaspora margarita</name>
    <dbReference type="NCBI Taxonomy" id="4874"/>
    <lineage>
        <taxon>Eukaryota</taxon>
        <taxon>Fungi</taxon>
        <taxon>Fungi incertae sedis</taxon>
        <taxon>Mucoromycota</taxon>
        <taxon>Glomeromycotina</taxon>
        <taxon>Glomeromycetes</taxon>
        <taxon>Diversisporales</taxon>
        <taxon>Gigasporaceae</taxon>
        <taxon>Gigaspora</taxon>
    </lineage>
</organism>
<dbReference type="Proteomes" id="UP000789901">
    <property type="component" value="Unassembled WGS sequence"/>
</dbReference>
<feature type="non-terminal residue" evidence="1">
    <location>
        <position position="1"/>
    </location>
</feature>
<protein>
    <submittedName>
        <fullName evidence="1">18706_t:CDS:1</fullName>
    </submittedName>
</protein>
<evidence type="ECO:0000313" key="2">
    <source>
        <dbReference type="Proteomes" id="UP000789901"/>
    </source>
</evidence>
<evidence type="ECO:0000313" key="1">
    <source>
        <dbReference type="EMBL" id="CAG8847057.1"/>
    </source>
</evidence>
<dbReference type="EMBL" id="CAJVQB010086064">
    <property type="protein sequence ID" value="CAG8847057.1"/>
    <property type="molecule type" value="Genomic_DNA"/>
</dbReference>
<accession>A0ABN7X399</accession>
<proteinExistence type="predicted"/>
<keyword evidence="2" id="KW-1185">Reference proteome</keyword>
<sequence>KLKDKIDPLAEVSVAQQDFIGWLKEQEEEIVKNKKKVKTTYGQVDIEN</sequence>
<gene>
    <name evidence="1" type="ORF">GMARGA_LOCUS38474</name>
</gene>
<comment type="caution">
    <text evidence="1">The sequence shown here is derived from an EMBL/GenBank/DDBJ whole genome shotgun (WGS) entry which is preliminary data.</text>
</comment>